<dbReference type="Gene3D" id="1.10.10.60">
    <property type="entry name" value="Homeodomain-like"/>
    <property type="match status" value="1"/>
</dbReference>
<keyword evidence="4" id="KW-1185">Reference proteome</keyword>
<dbReference type="InterPro" id="IPR001005">
    <property type="entry name" value="SANT/Myb"/>
</dbReference>
<evidence type="ECO:0000256" key="1">
    <source>
        <dbReference type="SAM" id="MobiDB-lite"/>
    </source>
</evidence>
<feature type="region of interest" description="Disordered" evidence="1">
    <location>
        <begin position="475"/>
        <end position="740"/>
    </location>
</feature>
<accession>A0AAD4CNL6</accession>
<feature type="compositionally biased region" description="Polar residues" evidence="1">
    <location>
        <begin position="706"/>
        <end position="723"/>
    </location>
</feature>
<feature type="compositionally biased region" description="Basic and acidic residues" evidence="1">
    <location>
        <begin position="684"/>
        <end position="704"/>
    </location>
</feature>
<gene>
    <name evidence="3" type="ORF">FE257_006891</name>
</gene>
<feature type="domain" description="Myb-like" evidence="2">
    <location>
        <begin position="740"/>
        <end position="802"/>
    </location>
</feature>
<dbReference type="CDD" id="cd11660">
    <property type="entry name" value="SANT_TRF"/>
    <property type="match status" value="1"/>
</dbReference>
<feature type="compositionally biased region" description="Basic and acidic residues" evidence="1">
    <location>
        <begin position="37"/>
        <end position="54"/>
    </location>
</feature>
<feature type="compositionally biased region" description="Basic residues" evidence="1">
    <location>
        <begin position="729"/>
        <end position="740"/>
    </location>
</feature>
<name>A0AAD4CNL6_ASPNN</name>
<evidence type="ECO:0000259" key="2">
    <source>
        <dbReference type="PROSITE" id="PS50090"/>
    </source>
</evidence>
<dbReference type="PROSITE" id="PS50090">
    <property type="entry name" value="MYB_LIKE"/>
    <property type="match status" value="1"/>
</dbReference>
<proteinExistence type="predicted"/>
<dbReference type="Proteomes" id="UP001194746">
    <property type="component" value="Unassembled WGS sequence"/>
</dbReference>
<protein>
    <recommendedName>
        <fullName evidence="2">Myb-like domain-containing protein</fullName>
    </recommendedName>
</protein>
<dbReference type="SUPFAM" id="SSF46689">
    <property type="entry name" value="Homeodomain-like"/>
    <property type="match status" value="1"/>
</dbReference>
<dbReference type="AlphaFoldDB" id="A0AAD4CNL6"/>
<feature type="region of interest" description="Disordered" evidence="1">
    <location>
        <begin position="420"/>
        <end position="458"/>
    </location>
</feature>
<reference evidence="3" key="2">
    <citation type="submission" date="2020-02" db="EMBL/GenBank/DDBJ databases">
        <authorList>
            <person name="Gilchrist C.L.M."/>
            <person name="Chooi Y.-H."/>
        </authorList>
    </citation>
    <scope>NUCLEOTIDE SEQUENCE</scope>
    <source>
        <strain evidence="3">MST-FP2251</strain>
    </source>
</reference>
<dbReference type="InterPro" id="IPR009057">
    <property type="entry name" value="Homeodomain-like_sf"/>
</dbReference>
<evidence type="ECO:0000313" key="4">
    <source>
        <dbReference type="Proteomes" id="UP001194746"/>
    </source>
</evidence>
<dbReference type="EMBL" id="VCAU01000032">
    <property type="protein sequence ID" value="KAF9889801.1"/>
    <property type="molecule type" value="Genomic_DNA"/>
</dbReference>
<feature type="region of interest" description="Disordered" evidence="1">
    <location>
        <begin position="1"/>
        <end position="62"/>
    </location>
</feature>
<sequence length="842" mass="93416">MARPRSASRPYDNNIKTHVPASSLPPSSLSKRVTRSQSREQDDTGRRPSVEIHKRNPGAKGLDVVVEESPIKSPRKSGSRFVNNPALAESHEDAGNISGTTLMLSEPDTTLDTEMMLDTIPELERAANGVLELLLPNSKDMVSIVNSAKKLADPRNTQNRRFQHKISRLASETKGFTHGTYIDVAHVDHLISSFLHDTHGGSSSDWSPDPILYKANCAQFAREILVASGDNPARRAITNVKNIYPSGFMGDLVSSDGQRSVGNSTLAQQTFQLALEIRTQAVIMEIEDRQHGLSFDSVSVLNDGFFVDDPSGIVDSSDAPLRGFGVVGLGGAGGRLPTHFKDAAWDRYEELRLLLPSDESDSLNVADLKGAFRWQKFVLKAAQWIRKRIEEVDIDLGSQPSAEDVNQVFFNTTRDSFDGTDDASSILTSRHSKERTPASPAATRTEPNPAVVTAGRRKSGKSPFLNLAALHTLAQRQKEPRAAAAGAQPRRKSDIVQPVSQPTDKESENRRRTLPAPSQMREEAASQAEMPEIPESPEYQHFPSDEELFVQEDSSLNIEKSHSPPVRKRRPRDLFAANPPSQEDRPFPASQIQSLWRPPNPNKPTMLPPLRPKAAPGSFIDRQHTAHRVSPISQDAGSVGRPAPRGRPVAEVVQSRKRPRDESADSSSFSDWDRAVGIANRRAQKPDQSRHKRVRAEEADDHNGEAASQQARSDVATRASSSEAEPPRAPRRTFAVRRSGSKKPRCRWTDLEDERLVRLIAKHGTGWRDIEQDNEAQPVREGEMRFVGRDQVAIKDRARNLKYYFYRHGLPLPCGFENVTFKSSDVKKLRAMGIEVPERCPP</sequence>
<reference evidence="3" key="1">
    <citation type="journal article" date="2019" name="Beilstein J. Org. Chem.">
        <title>Nanangenines: drimane sesquiterpenoids as the dominant metabolite cohort of a novel Australian fungus, Aspergillus nanangensis.</title>
        <authorList>
            <person name="Lacey H.J."/>
            <person name="Gilchrist C.L.M."/>
            <person name="Crombie A."/>
            <person name="Kalaitzis J.A."/>
            <person name="Vuong D."/>
            <person name="Rutledge P.J."/>
            <person name="Turner P."/>
            <person name="Pitt J.I."/>
            <person name="Lacey E."/>
            <person name="Chooi Y.H."/>
            <person name="Piggott A.M."/>
        </authorList>
    </citation>
    <scope>NUCLEOTIDE SEQUENCE</scope>
    <source>
        <strain evidence="3">MST-FP2251</strain>
    </source>
</reference>
<organism evidence="3 4">
    <name type="scientific">Aspergillus nanangensis</name>
    <dbReference type="NCBI Taxonomy" id="2582783"/>
    <lineage>
        <taxon>Eukaryota</taxon>
        <taxon>Fungi</taxon>
        <taxon>Dikarya</taxon>
        <taxon>Ascomycota</taxon>
        <taxon>Pezizomycotina</taxon>
        <taxon>Eurotiomycetes</taxon>
        <taxon>Eurotiomycetidae</taxon>
        <taxon>Eurotiales</taxon>
        <taxon>Aspergillaceae</taxon>
        <taxon>Aspergillus</taxon>
        <taxon>Aspergillus subgen. Circumdati</taxon>
    </lineage>
</organism>
<evidence type="ECO:0000313" key="3">
    <source>
        <dbReference type="EMBL" id="KAF9889801.1"/>
    </source>
</evidence>
<feature type="compositionally biased region" description="Pro residues" evidence="1">
    <location>
        <begin position="598"/>
        <end position="611"/>
    </location>
</feature>
<comment type="caution">
    <text evidence="3">The sequence shown here is derived from an EMBL/GenBank/DDBJ whole genome shotgun (WGS) entry which is preliminary data.</text>
</comment>